<dbReference type="Proteomes" id="UP000309133">
    <property type="component" value="Unassembled WGS sequence"/>
</dbReference>
<evidence type="ECO:0000259" key="4">
    <source>
        <dbReference type="PROSITE" id="PS50893"/>
    </source>
</evidence>
<evidence type="ECO:0000256" key="2">
    <source>
        <dbReference type="ARBA" id="ARBA00022741"/>
    </source>
</evidence>
<dbReference type="GO" id="GO:0042941">
    <property type="term" value="P:D-alanine transmembrane transport"/>
    <property type="evidence" value="ECO:0007669"/>
    <property type="project" value="TreeGrafter"/>
</dbReference>
<dbReference type="CDD" id="cd03219">
    <property type="entry name" value="ABC_Mj1267_LivG_branched"/>
    <property type="match status" value="1"/>
</dbReference>
<evidence type="ECO:0000256" key="3">
    <source>
        <dbReference type="ARBA" id="ARBA00022840"/>
    </source>
</evidence>
<dbReference type="OrthoDB" id="9805514at2"/>
<dbReference type="InterPro" id="IPR003439">
    <property type="entry name" value="ABC_transporter-like_ATP-bd"/>
</dbReference>
<dbReference type="PROSITE" id="PS50893">
    <property type="entry name" value="ABC_TRANSPORTER_2"/>
    <property type="match status" value="1"/>
</dbReference>
<dbReference type="SMART" id="SM00382">
    <property type="entry name" value="AAA"/>
    <property type="match status" value="1"/>
</dbReference>
<dbReference type="RefSeq" id="WP_136426681.1">
    <property type="nucleotide sequence ID" value="NZ_SSSM01000003.1"/>
</dbReference>
<dbReference type="InterPro" id="IPR003593">
    <property type="entry name" value="AAA+_ATPase"/>
</dbReference>
<dbReference type="GO" id="GO:0005304">
    <property type="term" value="F:L-valine transmembrane transporter activity"/>
    <property type="evidence" value="ECO:0007669"/>
    <property type="project" value="TreeGrafter"/>
</dbReference>
<dbReference type="Gene3D" id="3.40.50.300">
    <property type="entry name" value="P-loop containing nucleotide triphosphate hydrolases"/>
    <property type="match status" value="1"/>
</dbReference>
<reference evidence="5 6" key="1">
    <citation type="submission" date="2019-04" db="EMBL/GenBank/DDBJ databases">
        <authorList>
            <person name="Jiang L."/>
        </authorList>
    </citation>
    <scope>NUCLEOTIDE SEQUENCE [LARGE SCALE GENOMIC DNA]</scope>
    <source>
        <strain evidence="5 6">YIM 131853</strain>
    </source>
</reference>
<organism evidence="5 6">
    <name type="scientific">Naasia lichenicola</name>
    <dbReference type="NCBI Taxonomy" id="2565933"/>
    <lineage>
        <taxon>Bacteria</taxon>
        <taxon>Bacillati</taxon>
        <taxon>Actinomycetota</taxon>
        <taxon>Actinomycetes</taxon>
        <taxon>Micrococcales</taxon>
        <taxon>Microbacteriaceae</taxon>
        <taxon>Naasia</taxon>
    </lineage>
</organism>
<dbReference type="InterPro" id="IPR027417">
    <property type="entry name" value="P-loop_NTPase"/>
</dbReference>
<dbReference type="GO" id="GO:0015808">
    <property type="term" value="P:L-alanine transport"/>
    <property type="evidence" value="ECO:0007669"/>
    <property type="project" value="TreeGrafter"/>
</dbReference>
<dbReference type="InterPro" id="IPR051120">
    <property type="entry name" value="ABC_AA/LPS_Transport"/>
</dbReference>
<dbReference type="GO" id="GO:1903806">
    <property type="term" value="P:L-isoleucine import across plasma membrane"/>
    <property type="evidence" value="ECO:0007669"/>
    <property type="project" value="TreeGrafter"/>
</dbReference>
<dbReference type="GO" id="GO:0005886">
    <property type="term" value="C:plasma membrane"/>
    <property type="evidence" value="ECO:0007669"/>
    <property type="project" value="TreeGrafter"/>
</dbReference>
<dbReference type="GO" id="GO:1903805">
    <property type="term" value="P:L-valine import across plasma membrane"/>
    <property type="evidence" value="ECO:0007669"/>
    <property type="project" value="TreeGrafter"/>
</dbReference>
<dbReference type="GO" id="GO:0015188">
    <property type="term" value="F:L-isoleucine transmembrane transporter activity"/>
    <property type="evidence" value="ECO:0007669"/>
    <property type="project" value="TreeGrafter"/>
</dbReference>
<dbReference type="SUPFAM" id="SSF52540">
    <property type="entry name" value="P-loop containing nucleoside triphosphate hydrolases"/>
    <property type="match status" value="1"/>
</dbReference>
<gene>
    <name evidence="5" type="ORF">E6C64_05650</name>
</gene>
<dbReference type="GO" id="GO:0016887">
    <property type="term" value="F:ATP hydrolysis activity"/>
    <property type="evidence" value="ECO:0007669"/>
    <property type="project" value="InterPro"/>
</dbReference>
<dbReference type="GO" id="GO:0005524">
    <property type="term" value="F:ATP binding"/>
    <property type="evidence" value="ECO:0007669"/>
    <property type="project" value="UniProtKB-KW"/>
</dbReference>
<proteinExistence type="predicted"/>
<accession>A0A4S4FMS8</accession>
<dbReference type="AlphaFoldDB" id="A0A4S4FMS8"/>
<protein>
    <submittedName>
        <fullName evidence="5">ABC transporter ATP-binding protein</fullName>
    </submittedName>
</protein>
<name>A0A4S4FMS8_9MICO</name>
<dbReference type="Pfam" id="PF12399">
    <property type="entry name" value="BCA_ABC_TP_C"/>
    <property type="match status" value="1"/>
</dbReference>
<dbReference type="Pfam" id="PF00005">
    <property type="entry name" value="ABC_tran"/>
    <property type="match status" value="1"/>
</dbReference>
<comment type="caution">
    <text evidence="5">The sequence shown here is derived from an EMBL/GenBank/DDBJ whole genome shotgun (WGS) entry which is preliminary data.</text>
</comment>
<sequence>MTPEPLVETRSVGRSFGRLEVLSGFDLKVEAGEVLGIIGPNGAGKSTLLAVLGGAIPPTTGTILLDGVDVTRRPSHWRARHGIATSYQVPRPFLGMSVLENLLVAATFAAGSRGHRAQAAAVDSLQRTNLERFANAEASSLRLLDRKRLEVARALASGPRLLLLDEIAGGLTEQEVPELVELVRSVAASGVTVIWIEHVVHALTAVATRLLCLSYGRVLAEGEPAAVLASPEVRRIYLGLDPEVAAPAGGPDA</sequence>
<dbReference type="InterPro" id="IPR032823">
    <property type="entry name" value="BCA_ABC_TP_C"/>
</dbReference>
<keyword evidence="2" id="KW-0547">Nucleotide-binding</keyword>
<dbReference type="PANTHER" id="PTHR45772">
    <property type="entry name" value="CONSERVED COMPONENT OF ABC TRANSPORTER FOR NATURAL AMINO ACIDS-RELATED"/>
    <property type="match status" value="1"/>
</dbReference>
<feature type="domain" description="ABC transporter" evidence="4">
    <location>
        <begin position="7"/>
        <end position="240"/>
    </location>
</feature>
<keyword evidence="6" id="KW-1185">Reference proteome</keyword>
<keyword evidence="3 5" id="KW-0067">ATP-binding</keyword>
<evidence type="ECO:0000256" key="1">
    <source>
        <dbReference type="ARBA" id="ARBA00022448"/>
    </source>
</evidence>
<dbReference type="PANTHER" id="PTHR45772:SF7">
    <property type="entry name" value="AMINO ACID ABC TRANSPORTER ATP-BINDING PROTEIN"/>
    <property type="match status" value="1"/>
</dbReference>
<evidence type="ECO:0000313" key="5">
    <source>
        <dbReference type="EMBL" id="THG31561.1"/>
    </source>
</evidence>
<keyword evidence="1" id="KW-0813">Transport</keyword>
<dbReference type="GO" id="GO:0015192">
    <property type="term" value="F:L-phenylalanine transmembrane transporter activity"/>
    <property type="evidence" value="ECO:0007669"/>
    <property type="project" value="TreeGrafter"/>
</dbReference>
<dbReference type="EMBL" id="SSSM01000003">
    <property type="protein sequence ID" value="THG31561.1"/>
    <property type="molecule type" value="Genomic_DNA"/>
</dbReference>
<evidence type="ECO:0000313" key="6">
    <source>
        <dbReference type="Proteomes" id="UP000309133"/>
    </source>
</evidence>